<protein>
    <submittedName>
        <fullName evidence="1">Uncharacterized protein</fullName>
    </submittedName>
</protein>
<gene>
    <name evidence="1" type="ORF">GLOINDRAFT_32638</name>
</gene>
<dbReference type="AlphaFoldDB" id="U9TJM1"/>
<dbReference type="EMBL" id="KI290101">
    <property type="protein sequence ID" value="ESA07627.1"/>
    <property type="molecule type" value="Genomic_DNA"/>
</dbReference>
<accession>U9TJM1</accession>
<dbReference type="HOGENOM" id="CLU_1750666_0_0_1"/>
<sequence length="149" mass="17184">MIFKRKQHGSRRLTRRTSEIEEMLIAQIFPIKYIVSVEANMHIKEMLLTFLKTNEDNEDIIARSFVPFAPSSHCEDDSINEVLVRMQKKTTPIVSFVWPNIDSIPINEFHTPRYITRAFPTLYPYGKADLCAGIACKKCKACRVFSTLA</sequence>
<dbReference type="VEuPathDB" id="FungiDB:RhiirFUN_013828"/>
<evidence type="ECO:0000313" key="1">
    <source>
        <dbReference type="EMBL" id="ESA07627.1"/>
    </source>
</evidence>
<reference evidence="1" key="1">
    <citation type="submission" date="2013-07" db="EMBL/GenBank/DDBJ databases">
        <title>The genome of an arbuscular mycorrhizal fungus provides insights into the evolution of the oldest plant symbiosis.</title>
        <authorList>
            <consortium name="DOE Joint Genome Institute"/>
            <person name="Tisserant E."/>
            <person name="Malbreil M."/>
            <person name="Kuo A."/>
            <person name="Kohler A."/>
            <person name="Symeonidi A."/>
            <person name="Balestrini R."/>
            <person name="Charron P."/>
            <person name="Duensing N."/>
            <person name="Frei-dit-Frey N."/>
            <person name="Gianinazzi-Pearson V."/>
            <person name="Gilbert B."/>
            <person name="Handa Y."/>
            <person name="Hijri M."/>
            <person name="Kaul R."/>
            <person name="Kawaguchi M."/>
            <person name="Krajinski F."/>
            <person name="Lammers P."/>
            <person name="Lapierre D."/>
            <person name="Masclaux F.G."/>
            <person name="Murat C."/>
            <person name="Morin E."/>
            <person name="Ndikumana S."/>
            <person name="Pagni M."/>
            <person name="Petitpierre D."/>
            <person name="Requena N."/>
            <person name="Rosikiewicz P."/>
            <person name="Riley R."/>
            <person name="Saito K."/>
            <person name="San Clemente H."/>
            <person name="Shapiro H."/>
            <person name="van Tuinen D."/>
            <person name="Becard G."/>
            <person name="Bonfante P."/>
            <person name="Paszkowski U."/>
            <person name="Shachar-Hill Y."/>
            <person name="Young J.P."/>
            <person name="Sanders I.R."/>
            <person name="Henrissat B."/>
            <person name="Rensing S.A."/>
            <person name="Grigoriev I.V."/>
            <person name="Corradi N."/>
            <person name="Roux C."/>
            <person name="Martin F."/>
        </authorList>
    </citation>
    <scope>NUCLEOTIDE SEQUENCE</scope>
    <source>
        <strain evidence="1">DAOM 197198</strain>
    </source>
</reference>
<organism evidence="1">
    <name type="scientific">Rhizophagus irregularis (strain DAOM 181602 / DAOM 197198 / MUCL 43194)</name>
    <name type="common">Arbuscular mycorrhizal fungus</name>
    <name type="synonym">Glomus intraradices</name>
    <dbReference type="NCBI Taxonomy" id="747089"/>
    <lineage>
        <taxon>Eukaryota</taxon>
        <taxon>Fungi</taxon>
        <taxon>Fungi incertae sedis</taxon>
        <taxon>Mucoromycota</taxon>
        <taxon>Glomeromycotina</taxon>
        <taxon>Glomeromycetes</taxon>
        <taxon>Glomerales</taxon>
        <taxon>Glomeraceae</taxon>
        <taxon>Rhizophagus</taxon>
    </lineage>
</organism>
<proteinExistence type="predicted"/>
<name>U9TJM1_RHIID</name>